<dbReference type="Gramene" id="ERN17665">
    <property type="protein sequence ID" value="ERN17665"/>
    <property type="gene ID" value="AMTR_s00059p00190970"/>
</dbReference>
<sequence>MEHLLRISSFFLLLVVAGGHAAVSSEEYWHRVVPTTKIPEVIRQSLYPSAALKD</sequence>
<evidence type="ECO:0000256" key="1">
    <source>
        <dbReference type="SAM" id="SignalP"/>
    </source>
</evidence>
<reference evidence="3" key="1">
    <citation type="journal article" date="2013" name="Science">
        <title>The Amborella genome and the evolution of flowering plants.</title>
        <authorList>
            <consortium name="Amborella Genome Project"/>
        </authorList>
    </citation>
    <scope>NUCLEOTIDE SEQUENCE [LARGE SCALE GENOMIC DNA]</scope>
</reference>
<evidence type="ECO:0000313" key="2">
    <source>
        <dbReference type="EMBL" id="ERN17665.1"/>
    </source>
</evidence>
<keyword evidence="1" id="KW-0732">Signal</keyword>
<evidence type="ECO:0000313" key="3">
    <source>
        <dbReference type="Proteomes" id="UP000017836"/>
    </source>
</evidence>
<gene>
    <name evidence="2" type="ORF">AMTR_s00059p00190970</name>
</gene>
<dbReference type="EMBL" id="KI392312">
    <property type="protein sequence ID" value="ERN17665.1"/>
    <property type="molecule type" value="Genomic_DNA"/>
</dbReference>
<proteinExistence type="predicted"/>
<dbReference type="AlphaFoldDB" id="U5D612"/>
<organism evidence="2 3">
    <name type="scientific">Amborella trichopoda</name>
    <dbReference type="NCBI Taxonomy" id="13333"/>
    <lineage>
        <taxon>Eukaryota</taxon>
        <taxon>Viridiplantae</taxon>
        <taxon>Streptophyta</taxon>
        <taxon>Embryophyta</taxon>
        <taxon>Tracheophyta</taxon>
        <taxon>Spermatophyta</taxon>
        <taxon>Magnoliopsida</taxon>
        <taxon>Amborellales</taxon>
        <taxon>Amborellaceae</taxon>
        <taxon>Amborella</taxon>
    </lineage>
</organism>
<feature type="chain" id="PRO_5004658666" description="BURP domain-containing protein" evidence="1">
    <location>
        <begin position="22"/>
        <end position="54"/>
    </location>
</feature>
<name>U5D612_AMBTC</name>
<feature type="signal peptide" evidence="1">
    <location>
        <begin position="1"/>
        <end position="21"/>
    </location>
</feature>
<dbReference type="Proteomes" id="UP000017836">
    <property type="component" value="Unassembled WGS sequence"/>
</dbReference>
<evidence type="ECO:0008006" key="4">
    <source>
        <dbReference type="Google" id="ProtNLM"/>
    </source>
</evidence>
<dbReference type="HOGENOM" id="CLU_3053036_0_0_1"/>
<keyword evidence="3" id="KW-1185">Reference proteome</keyword>
<protein>
    <recommendedName>
        <fullName evidence="4">BURP domain-containing protein</fullName>
    </recommendedName>
</protein>
<accession>U5D612</accession>